<name>A0A243WK43_9BACT</name>
<gene>
    <name evidence="1" type="ORF">BXP70_03050</name>
</gene>
<evidence type="ECO:0008006" key="3">
    <source>
        <dbReference type="Google" id="ProtNLM"/>
    </source>
</evidence>
<protein>
    <recommendedName>
        <fullName evidence="3">DUF2939 domain-containing protein</fullName>
    </recommendedName>
</protein>
<evidence type="ECO:0000313" key="2">
    <source>
        <dbReference type="Proteomes" id="UP000194873"/>
    </source>
</evidence>
<sequence length="203" mass="21866">MKKTVVLFVLLGLLAGGYFYYRSLASGPTYALMQAARAFKSHDVTAFEQYVDVRSVSSSLINQVADQGSALGLPSSNSLLLQGALQVLKPQLSEIARQEVQQLVASGAAPTADKLPPTPLGKISVLGAVGNVVGSNSQFKGIAYTRQEGDQALVGLELNQPAYDTTVVVELKMLREGDHWQVKEIANARALVKRLAQLKKRKQ</sequence>
<organism evidence="1 2">
    <name type="scientific">Hymenobacter crusticola</name>
    <dbReference type="NCBI Taxonomy" id="1770526"/>
    <lineage>
        <taxon>Bacteria</taxon>
        <taxon>Pseudomonadati</taxon>
        <taxon>Bacteroidota</taxon>
        <taxon>Cytophagia</taxon>
        <taxon>Cytophagales</taxon>
        <taxon>Hymenobacteraceae</taxon>
        <taxon>Hymenobacter</taxon>
    </lineage>
</organism>
<reference evidence="1 2" key="1">
    <citation type="submission" date="2017-01" db="EMBL/GenBank/DDBJ databases">
        <title>A new Hymenobacter.</title>
        <authorList>
            <person name="Liang Y."/>
            <person name="Feng F."/>
        </authorList>
    </citation>
    <scope>NUCLEOTIDE SEQUENCE [LARGE SCALE GENOMIC DNA]</scope>
    <source>
        <strain evidence="1">MIMBbqt21</strain>
    </source>
</reference>
<dbReference type="Proteomes" id="UP000194873">
    <property type="component" value="Unassembled WGS sequence"/>
</dbReference>
<proteinExistence type="predicted"/>
<accession>A0A243WK43</accession>
<dbReference type="EMBL" id="MTSE01000001">
    <property type="protein sequence ID" value="OUJ76253.1"/>
    <property type="molecule type" value="Genomic_DNA"/>
</dbReference>
<dbReference type="RefSeq" id="WP_179197562.1">
    <property type="nucleotide sequence ID" value="NZ_MTSE01000001.1"/>
</dbReference>
<comment type="caution">
    <text evidence="1">The sequence shown here is derived from an EMBL/GenBank/DDBJ whole genome shotgun (WGS) entry which is preliminary data.</text>
</comment>
<evidence type="ECO:0000313" key="1">
    <source>
        <dbReference type="EMBL" id="OUJ76253.1"/>
    </source>
</evidence>
<keyword evidence="2" id="KW-1185">Reference proteome</keyword>
<dbReference type="AlphaFoldDB" id="A0A243WK43"/>